<comment type="caution">
    <text evidence="2">The sequence shown here is derived from an EMBL/GenBank/DDBJ whole genome shotgun (WGS) entry which is preliminary data.</text>
</comment>
<feature type="compositionally biased region" description="Low complexity" evidence="1">
    <location>
        <begin position="204"/>
        <end position="214"/>
    </location>
</feature>
<dbReference type="PANTHER" id="PTHR46579:SF1">
    <property type="entry name" value="F5_8 TYPE C DOMAIN-CONTAINING PROTEIN"/>
    <property type="match status" value="1"/>
</dbReference>
<gene>
    <name evidence="2" type="ORF">EST38_g11451</name>
</gene>
<dbReference type="AlphaFoldDB" id="A0A4Q2D6B2"/>
<proteinExistence type="predicted"/>
<evidence type="ECO:0000313" key="3">
    <source>
        <dbReference type="Proteomes" id="UP000290288"/>
    </source>
</evidence>
<keyword evidence="3" id="KW-1185">Reference proteome</keyword>
<sequence length="1137" mass="126911">MLEVLETPENVHLKQKGSFATAIVVMAVWTVWAAPRYPLEPIPIPRILSAASPQPGTSNLCEEPSSHSLKRKATEVAEENELASLDASGVSGNLAKRACGSLSMPQPGSVCAVLDSVVPAFSLQIYSTNVMTFICLQAVGMSPDESVMDAEMASVDPGSSEDWELGDSFSFGAMTGDCSGSIHDHADNETPPTVEDIERPESQTSTTAAATLSAPTNETMESAESQDQDDELAEILRQVHLRESLQSHAGSDEGRDEDLDSSSQPSYGPGEQDPTISDTSFQATPSRLEHIQWSQEFITLIQSATLDDDKLDSATLERLRNPLPPRTDAELEDYKESLDLYFLTSSAPESVYENLRHHMEQYHNTEILSLHRVRLLVEELTGISPVYDDMCINGCHAFTGPFADKTECDTCGQSRYLPGTANKQKKVPRQQACTIPLGPQIQALRQSKEGSMAMRYRSEKMEELIGVEALGADIVYDDIYCGSDLRNLGQTTGFTATEDDTFVGLSVDGAQLYQDKKSDTWFGIWIVYDYDPATRYKRRHVLPAFIIPGPEKPKNVESYLFRSFYHLSALQRENGGAGLWAYDAMKGAIISSRIFFLFGTADVVGLVELDGRVGHHGAHGCRLGCPMKGRHKPGAGHYYAAHLRPNFSSVGECDHPDFDLRRVPDPTVEKYCEDLKTVVQSPNQTAYEKARLMTGISRPSLILALKYTLPPPKCFTVDLMHLLLNNIPELMLSIWRGTIKCDTDTDSKLAWDWATLSGKRWEEHGQLIADAKSAFPSLFHRTPRNPAQKLNSGFKATEYCLYFFGLGPAHLRTLLPKVYWQNYCKLVRGARILTQRRITQVQVLEAYSILVQFVEEFENIYYERRMDRLHFCRPALHTLLHSPKEVARVGPGAYSTQFTLEGTIGLLTRDIRQHSTPFANVTQIAIRRSQWNAMQAMYPHFAQDDSNQPKKHSLSLECGYELRAPRSDHAEPIASPSQAELLYATTGLRIVRKWGRIKLSNGQVIRSRYQEEKETTQNRRVSRMIKLKAGSSIAYGEVQFYFAHASSGYAMVSLFSEPNREILEQSYHTISACSYLGDQQLAIAKVEDIISIVSMQKFPSMDGDPQDLWFPVEKSGLEDIRPLVPDDDADNLDPDSS</sequence>
<dbReference type="STRING" id="2316362.A0A4Q2D6B2"/>
<dbReference type="PANTHER" id="PTHR46579">
    <property type="entry name" value="F5/8 TYPE C DOMAIN-CONTAINING PROTEIN-RELATED"/>
    <property type="match status" value="1"/>
</dbReference>
<evidence type="ECO:0000256" key="1">
    <source>
        <dbReference type="SAM" id="MobiDB-lite"/>
    </source>
</evidence>
<evidence type="ECO:0000313" key="2">
    <source>
        <dbReference type="EMBL" id="RXW14402.1"/>
    </source>
</evidence>
<feature type="region of interest" description="Disordered" evidence="1">
    <location>
        <begin position="174"/>
        <end position="229"/>
    </location>
</feature>
<reference evidence="2 3" key="1">
    <citation type="submission" date="2019-01" db="EMBL/GenBank/DDBJ databases">
        <title>Draft genome sequence of Psathyrella aberdarensis IHI B618.</title>
        <authorList>
            <person name="Buettner E."/>
            <person name="Kellner H."/>
        </authorList>
    </citation>
    <scope>NUCLEOTIDE SEQUENCE [LARGE SCALE GENOMIC DNA]</scope>
    <source>
        <strain evidence="2 3">IHI B618</strain>
    </source>
</reference>
<dbReference type="EMBL" id="SDEE01000707">
    <property type="protein sequence ID" value="RXW14402.1"/>
    <property type="molecule type" value="Genomic_DNA"/>
</dbReference>
<organism evidence="2 3">
    <name type="scientific">Candolleomyces aberdarensis</name>
    <dbReference type="NCBI Taxonomy" id="2316362"/>
    <lineage>
        <taxon>Eukaryota</taxon>
        <taxon>Fungi</taxon>
        <taxon>Dikarya</taxon>
        <taxon>Basidiomycota</taxon>
        <taxon>Agaricomycotina</taxon>
        <taxon>Agaricomycetes</taxon>
        <taxon>Agaricomycetidae</taxon>
        <taxon>Agaricales</taxon>
        <taxon>Agaricineae</taxon>
        <taxon>Psathyrellaceae</taxon>
        <taxon>Candolleomyces</taxon>
    </lineage>
</organism>
<feature type="region of interest" description="Disordered" evidence="1">
    <location>
        <begin position="246"/>
        <end position="282"/>
    </location>
</feature>
<dbReference type="Proteomes" id="UP000290288">
    <property type="component" value="Unassembled WGS sequence"/>
</dbReference>
<name>A0A4Q2D6B2_9AGAR</name>
<dbReference type="OrthoDB" id="2669721at2759"/>
<accession>A0A4Q2D6B2</accession>
<protein>
    <submittedName>
        <fullName evidence="2">Uncharacterized protein</fullName>
    </submittedName>
</protein>